<feature type="transmembrane region" description="Helical" evidence="1">
    <location>
        <begin position="205"/>
        <end position="223"/>
    </location>
</feature>
<dbReference type="EMBL" id="CABHNI010000032">
    <property type="protein sequence ID" value="VUX11438.1"/>
    <property type="molecule type" value="Genomic_DNA"/>
</dbReference>
<feature type="transmembrane region" description="Helical" evidence="1">
    <location>
        <begin position="390"/>
        <end position="411"/>
    </location>
</feature>
<gene>
    <name evidence="2" type="ORF">DFSSTS7063_01884</name>
</gene>
<keyword evidence="1" id="KW-0472">Membrane</keyword>
<feature type="transmembrane region" description="Helical" evidence="1">
    <location>
        <begin position="244"/>
        <end position="265"/>
    </location>
</feature>
<keyword evidence="1" id="KW-1133">Transmembrane helix</keyword>
<keyword evidence="1" id="KW-0812">Transmembrane</keyword>
<dbReference type="AlphaFoldDB" id="A0A564TVZ2"/>
<evidence type="ECO:0000256" key="1">
    <source>
        <dbReference type="SAM" id="Phobius"/>
    </source>
</evidence>
<name>A0A564TVZ2_9FIRM</name>
<dbReference type="Proteomes" id="UP000358366">
    <property type="component" value="Unassembled WGS sequence"/>
</dbReference>
<dbReference type="RefSeq" id="WP_144124721.1">
    <property type="nucleotide sequence ID" value="NZ_CABHNI010000032.1"/>
</dbReference>
<evidence type="ECO:0000313" key="2">
    <source>
        <dbReference type="EMBL" id="VUX11438.1"/>
    </source>
</evidence>
<feature type="transmembrane region" description="Helical" evidence="1">
    <location>
        <begin position="299"/>
        <end position="323"/>
    </location>
</feature>
<accession>A0A564TVZ2</accession>
<feature type="transmembrane region" description="Helical" evidence="1">
    <location>
        <begin position="329"/>
        <end position="346"/>
    </location>
</feature>
<reference evidence="2 3" key="1">
    <citation type="submission" date="2019-07" db="EMBL/GenBank/DDBJ databases">
        <authorList>
            <person name="Hibberd C M."/>
            <person name="Gehrig L. J."/>
            <person name="Chang H.-W."/>
            <person name="Venkatesh S."/>
        </authorList>
    </citation>
    <scope>NUCLEOTIDE SEQUENCE [LARGE SCALE GENOMIC DNA]</scope>
    <source>
        <strain evidence="2">Dorea_formicigenerans_SSTS_Bg7063</strain>
    </source>
</reference>
<evidence type="ECO:0000313" key="3">
    <source>
        <dbReference type="Proteomes" id="UP000358366"/>
    </source>
</evidence>
<sequence>MKELLGLELKKIIRNKLTLFVCIGSLTITGILFSLAVFREIAIDENGKQYVGKEAFDLERMYDSKVAGLLTEDKVKKTIAEYQKLYSDPDNLEETAEGTTLKESVFVKYIQPYYSYFKVIDEVYIEPSTIDMTFSALEDVDTAQEGSYYKARENKISTLLNQEYLDWNYSDAEKEFWINRTDKVELPYEYGYCGGWKTFLNCSELLLVGIIAICICIAPVFAGEYQSQADSVVLTTKYGKTKLVTAKILASFIFAIILFGIHIMVALGVQLLVAGADGVALPIQLMNVICPYSLTMGSAVLMVIITALVVMLGMVSLTLFLSARLAKTFLTLIVNVLVIMVPMFLSISETSGIWNRVLMILPAMAVRPVYQDDFFGYFSYPIVTTFDITTIRLGVYVIVTLIFIPLAIRAFKKHEVC</sequence>
<protein>
    <submittedName>
        <fullName evidence="2">ABC-2 family transporter protein</fullName>
    </submittedName>
</protein>
<proteinExistence type="predicted"/>
<feature type="transmembrane region" description="Helical" evidence="1">
    <location>
        <begin position="17"/>
        <end position="38"/>
    </location>
</feature>
<organism evidence="2 3">
    <name type="scientific">Dorea formicigenerans</name>
    <dbReference type="NCBI Taxonomy" id="39486"/>
    <lineage>
        <taxon>Bacteria</taxon>
        <taxon>Bacillati</taxon>
        <taxon>Bacillota</taxon>
        <taxon>Clostridia</taxon>
        <taxon>Lachnospirales</taxon>
        <taxon>Lachnospiraceae</taxon>
        <taxon>Dorea</taxon>
    </lineage>
</organism>